<dbReference type="Gene3D" id="1.10.3730.20">
    <property type="match status" value="1"/>
</dbReference>
<keyword evidence="5" id="KW-1185">Reference proteome</keyword>
<name>A0A3N6W501_9ACTN</name>
<reference evidence="4 5" key="1">
    <citation type="submission" date="2018-11" db="EMBL/GenBank/DDBJ databases">
        <authorList>
            <person name="Li F."/>
        </authorList>
    </citation>
    <scope>NUCLEOTIDE SEQUENCE [LARGE SCALE GENOMIC DNA]</scope>
    <source>
        <strain evidence="4 5">YS17T</strain>
    </source>
</reference>
<feature type="transmembrane region" description="Helical" evidence="2">
    <location>
        <begin position="170"/>
        <end position="189"/>
    </location>
</feature>
<feature type="transmembrane region" description="Helical" evidence="2">
    <location>
        <begin position="201"/>
        <end position="220"/>
    </location>
</feature>
<proteinExistence type="inferred from homology"/>
<comment type="caution">
    <text evidence="4">The sequence shown here is derived from an EMBL/GenBank/DDBJ whole genome shotgun (WGS) entry which is preliminary data.</text>
</comment>
<dbReference type="InterPro" id="IPR037185">
    <property type="entry name" value="EmrE-like"/>
</dbReference>
<feature type="transmembrane region" description="Helical" evidence="2">
    <location>
        <begin position="114"/>
        <end position="131"/>
    </location>
</feature>
<keyword evidence="2" id="KW-0812">Transmembrane</keyword>
<dbReference type="EMBL" id="RQJX01000019">
    <property type="protein sequence ID" value="RQN02609.1"/>
    <property type="molecule type" value="Genomic_DNA"/>
</dbReference>
<feature type="transmembrane region" description="Helical" evidence="2">
    <location>
        <begin position="30"/>
        <end position="52"/>
    </location>
</feature>
<dbReference type="Proteomes" id="UP000275225">
    <property type="component" value="Unassembled WGS sequence"/>
</dbReference>
<dbReference type="AlphaFoldDB" id="A0A3N6W501"/>
<dbReference type="SUPFAM" id="SSF103481">
    <property type="entry name" value="Multidrug resistance efflux transporter EmrE"/>
    <property type="match status" value="2"/>
</dbReference>
<keyword evidence="2" id="KW-0472">Membrane</keyword>
<comment type="similarity">
    <text evidence="1">Belongs to the EamA transporter family.</text>
</comment>
<feature type="transmembrane region" description="Helical" evidence="2">
    <location>
        <begin position="143"/>
        <end position="164"/>
    </location>
</feature>
<evidence type="ECO:0000256" key="1">
    <source>
        <dbReference type="ARBA" id="ARBA00007362"/>
    </source>
</evidence>
<protein>
    <submittedName>
        <fullName evidence="4">DMT family transporter</fullName>
    </submittedName>
</protein>
<evidence type="ECO:0000259" key="3">
    <source>
        <dbReference type="Pfam" id="PF00892"/>
    </source>
</evidence>
<dbReference type="OrthoDB" id="68076at2"/>
<dbReference type="InterPro" id="IPR000620">
    <property type="entry name" value="EamA_dom"/>
</dbReference>
<dbReference type="Pfam" id="PF00892">
    <property type="entry name" value="EamA"/>
    <property type="match status" value="1"/>
</dbReference>
<feature type="domain" description="EamA" evidence="3">
    <location>
        <begin position="143"/>
        <end position="272"/>
    </location>
</feature>
<gene>
    <name evidence="4" type="ORF">EHW97_12870</name>
</gene>
<evidence type="ECO:0000256" key="2">
    <source>
        <dbReference type="SAM" id="Phobius"/>
    </source>
</evidence>
<evidence type="ECO:0000313" key="5">
    <source>
        <dbReference type="Proteomes" id="UP000275225"/>
    </source>
</evidence>
<accession>A0A3N6W501</accession>
<evidence type="ECO:0000313" key="4">
    <source>
        <dbReference type="EMBL" id="RQN02609.1"/>
    </source>
</evidence>
<feature type="transmembrane region" description="Helical" evidence="2">
    <location>
        <begin position="88"/>
        <end position="108"/>
    </location>
</feature>
<dbReference type="GO" id="GO:0016020">
    <property type="term" value="C:membrane"/>
    <property type="evidence" value="ECO:0007669"/>
    <property type="project" value="InterPro"/>
</dbReference>
<organism evidence="4 5">
    <name type="scientific">Aeromicrobium camelliae</name>
    <dbReference type="NCBI Taxonomy" id="1538144"/>
    <lineage>
        <taxon>Bacteria</taxon>
        <taxon>Bacillati</taxon>
        <taxon>Actinomycetota</taxon>
        <taxon>Actinomycetes</taxon>
        <taxon>Propionibacteriales</taxon>
        <taxon>Nocardioidaceae</taxon>
        <taxon>Aeromicrobium</taxon>
    </lineage>
</organism>
<sequence length="274" mass="27787">MAVVLSLVSALAYGVSDFLGGITAKRATAWQVAVIGQSTAVVLMTLVALIAGGSPSSHDLGMAAAAGVGSGLGCAFLYRGLAGARMGVVAPISAVGTALLPVIVGVTLGDRPHVLATIGIILAFPAIVLISRTNDADDAHRSGVVDGLLAGLGFGVLFSFVAQVDDAAGMWHFPLMYLVSTLTVLVTAISLRQVWRPSRDALPALVMGPISVVAVVAFYLGTRHGLLSIVAVISSLYPAATVLLAALLLKERIQPWQAVGLACATAAVTLVALG</sequence>
<feature type="transmembrane region" description="Helical" evidence="2">
    <location>
        <begin position="226"/>
        <end position="249"/>
    </location>
</feature>
<dbReference type="RefSeq" id="WP_124237581.1">
    <property type="nucleotide sequence ID" value="NZ_JBHUFI010000010.1"/>
</dbReference>
<keyword evidence="2" id="KW-1133">Transmembrane helix</keyword>
<feature type="transmembrane region" description="Helical" evidence="2">
    <location>
        <begin position="256"/>
        <end position="273"/>
    </location>
</feature>